<dbReference type="Proteomes" id="UP000831151">
    <property type="component" value="Chromosome"/>
</dbReference>
<gene>
    <name evidence="7" type="ORF">M1R53_06300</name>
</gene>
<dbReference type="GO" id="GO:0016887">
    <property type="term" value="F:ATP hydrolysis activity"/>
    <property type="evidence" value="ECO:0007669"/>
    <property type="project" value="UniProtKB-UniRule"/>
</dbReference>
<feature type="binding site" evidence="6">
    <location>
        <begin position="36"/>
        <end position="43"/>
    </location>
    <ligand>
        <name>ATP</name>
        <dbReference type="ChEBI" id="CHEBI:30616"/>
    </ligand>
</feature>
<comment type="similarity">
    <text evidence="6">Belongs to the Mrp/NBP35 ATP-binding proteins family.</text>
</comment>
<evidence type="ECO:0000313" key="7">
    <source>
        <dbReference type="EMBL" id="UQK58844.1"/>
    </source>
</evidence>
<dbReference type="FunFam" id="3.40.50.300:FF:001119">
    <property type="entry name" value="Iron-sulfur cluster carrier protein"/>
    <property type="match status" value="1"/>
</dbReference>
<keyword evidence="4 6" id="KW-0408">Iron</keyword>
<dbReference type="PANTHER" id="PTHR42961:SF2">
    <property type="entry name" value="IRON-SULFUR PROTEIN NUBPL"/>
    <property type="match status" value="1"/>
</dbReference>
<protein>
    <recommendedName>
        <fullName evidence="6">Iron-sulfur cluster carrier protein</fullName>
    </recommendedName>
</protein>
<dbReference type="GO" id="GO:0051539">
    <property type="term" value="F:4 iron, 4 sulfur cluster binding"/>
    <property type="evidence" value="ECO:0007669"/>
    <property type="project" value="TreeGrafter"/>
</dbReference>
<dbReference type="GO" id="GO:0140663">
    <property type="term" value="F:ATP-dependent FeS chaperone activity"/>
    <property type="evidence" value="ECO:0007669"/>
    <property type="project" value="InterPro"/>
</dbReference>
<dbReference type="Gene3D" id="3.40.50.300">
    <property type="entry name" value="P-loop containing nucleotide triphosphate hydrolases"/>
    <property type="match status" value="1"/>
</dbReference>
<organism evidence="7 8">
    <name type="scientific">Fenollaria massiliensis</name>
    <dbReference type="NCBI Taxonomy" id="938288"/>
    <lineage>
        <taxon>Bacteria</taxon>
        <taxon>Bacillati</taxon>
        <taxon>Bacillota</taxon>
        <taxon>Clostridia</taxon>
        <taxon>Eubacteriales</taxon>
        <taxon>Fenollaria</taxon>
    </lineage>
</organism>
<reference evidence="7" key="1">
    <citation type="submission" date="2022-04" db="EMBL/GenBank/DDBJ databases">
        <title>Complete genome sequences of Ezakiella coagulans and Fenollaria massiliensis.</title>
        <authorList>
            <person name="France M.T."/>
            <person name="Clifford J."/>
            <person name="Narina S."/>
            <person name="Rutt L."/>
            <person name="Ravel J."/>
        </authorList>
    </citation>
    <scope>NUCLEOTIDE SEQUENCE</scope>
    <source>
        <strain evidence="7">C0061C2</strain>
    </source>
</reference>
<evidence type="ECO:0000256" key="1">
    <source>
        <dbReference type="ARBA" id="ARBA00022723"/>
    </source>
</evidence>
<keyword evidence="8" id="KW-1185">Reference proteome</keyword>
<evidence type="ECO:0000256" key="3">
    <source>
        <dbReference type="ARBA" id="ARBA00022840"/>
    </source>
</evidence>
<dbReference type="PANTHER" id="PTHR42961">
    <property type="entry name" value="IRON-SULFUR PROTEIN NUBPL"/>
    <property type="match status" value="1"/>
</dbReference>
<keyword evidence="3 6" id="KW-0067">ATP-binding</keyword>
<dbReference type="InterPro" id="IPR033756">
    <property type="entry name" value="YlxH/NBP35"/>
</dbReference>
<keyword evidence="1 6" id="KW-0479">Metal-binding</keyword>
<proteinExistence type="inferred from homology"/>
<dbReference type="AlphaFoldDB" id="A0A9E7DIW6"/>
<dbReference type="InterPro" id="IPR027417">
    <property type="entry name" value="P-loop_NTPase"/>
</dbReference>
<dbReference type="HAMAP" id="MF_02040">
    <property type="entry name" value="Mrp_NBP35"/>
    <property type="match status" value="1"/>
</dbReference>
<comment type="subunit">
    <text evidence="6">Homodimer.</text>
</comment>
<evidence type="ECO:0000256" key="4">
    <source>
        <dbReference type="ARBA" id="ARBA00023004"/>
    </source>
</evidence>
<dbReference type="InterPro" id="IPR044304">
    <property type="entry name" value="NUBPL-like"/>
</dbReference>
<dbReference type="InterPro" id="IPR000808">
    <property type="entry name" value="Mrp-like_CS"/>
</dbReference>
<dbReference type="GO" id="GO:0005524">
    <property type="term" value="F:ATP binding"/>
    <property type="evidence" value="ECO:0007669"/>
    <property type="project" value="UniProtKB-UniRule"/>
</dbReference>
<evidence type="ECO:0000256" key="6">
    <source>
        <dbReference type="HAMAP-Rule" id="MF_02040"/>
    </source>
</evidence>
<keyword evidence="5 6" id="KW-0411">Iron-sulfur</keyword>
<dbReference type="GO" id="GO:0016226">
    <property type="term" value="P:iron-sulfur cluster assembly"/>
    <property type="evidence" value="ECO:0007669"/>
    <property type="project" value="InterPro"/>
</dbReference>
<dbReference type="CDD" id="cd02037">
    <property type="entry name" value="Mrp_NBP35"/>
    <property type="match status" value="1"/>
</dbReference>
<dbReference type="Pfam" id="PF10609">
    <property type="entry name" value="ParA"/>
    <property type="match status" value="1"/>
</dbReference>
<dbReference type="KEGG" id="fms:M1R53_06300"/>
<evidence type="ECO:0000256" key="5">
    <source>
        <dbReference type="ARBA" id="ARBA00023014"/>
    </source>
</evidence>
<keyword evidence="6" id="KW-0378">Hydrolase</keyword>
<name>A0A9E7DIW6_9FIRM</name>
<evidence type="ECO:0000313" key="8">
    <source>
        <dbReference type="Proteomes" id="UP000831151"/>
    </source>
</evidence>
<dbReference type="RefSeq" id="WP_249242398.1">
    <property type="nucleotide sequence ID" value="NZ_CP096649.1"/>
</dbReference>
<keyword evidence="2 6" id="KW-0547">Nucleotide-binding</keyword>
<evidence type="ECO:0000256" key="2">
    <source>
        <dbReference type="ARBA" id="ARBA00022741"/>
    </source>
</evidence>
<dbReference type="InterPro" id="IPR019591">
    <property type="entry name" value="Mrp/NBP35_ATP-bd"/>
</dbReference>
<dbReference type="SUPFAM" id="SSF52540">
    <property type="entry name" value="P-loop containing nucleoside triphosphate hydrolases"/>
    <property type="match status" value="1"/>
</dbReference>
<sequence length="267" mass="29196">MSCDSDCKACKDKCAFEKLQANDKSKINKVIGVVSAKGGVGKSYVTTLLANALAKKGYKVGILDADLTGPSIPASYGLHGMIYSEDGVNIEPAEAANGVKVVSMNLLMEHETDPLVWRGPMLMGVLRQFYQNVNWGELDYLLVDMPPGTSDIQLSIYQLYPLNGLVIVTSSQELVDMIVQKAFKMAGLMHIKVYGLVENMAYFICDECQKKHYIFGAPKAAALAEKFGVKDYAALALKPENTRYIDLGQADILIENELDGIVKALEE</sequence>
<dbReference type="EMBL" id="CP096649">
    <property type="protein sequence ID" value="UQK58844.1"/>
    <property type="molecule type" value="Genomic_DNA"/>
</dbReference>
<dbReference type="GO" id="GO:0046872">
    <property type="term" value="F:metal ion binding"/>
    <property type="evidence" value="ECO:0007669"/>
    <property type="project" value="UniProtKB-KW"/>
</dbReference>
<dbReference type="PROSITE" id="PS01215">
    <property type="entry name" value="MRP"/>
    <property type="match status" value="1"/>
</dbReference>
<comment type="function">
    <text evidence="6">Binds and transfers iron-sulfur (Fe-S) clusters to target apoproteins. Can hydrolyze ATP.</text>
</comment>
<accession>A0A9E7DIW6</accession>